<protein>
    <submittedName>
        <fullName evidence="1">Uncharacterized protein</fullName>
    </submittedName>
</protein>
<evidence type="ECO:0000313" key="1">
    <source>
        <dbReference type="EMBL" id="KAJ8643217.1"/>
    </source>
</evidence>
<organism evidence="1 2">
    <name type="scientific">Persea americana</name>
    <name type="common">Avocado</name>
    <dbReference type="NCBI Taxonomy" id="3435"/>
    <lineage>
        <taxon>Eukaryota</taxon>
        <taxon>Viridiplantae</taxon>
        <taxon>Streptophyta</taxon>
        <taxon>Embryophyta</taxon>
        <taxon>Tracheophyta</taxon>
        <taxon>Spermatophyta</taxon>
        <taxon>Magnoliopsida</taxon>
        <taxon>Magnoliidae</taxon>
        <taxon>Laurales</taxon>
        <taxon>Lauraceae</taxon>
        <taxon>Persea</taxon>
    </lineage>
</organism>
<sequence length="777" mass="84396">MDRRLDEALLKGDLPAFLHLVEEDESVLDQRVPRSLNTTLYVASKCCHKELVAAMVERWPKMVLMENARMETPLHEACLEGHLEVCTMLLEADPSAAYKRNCDGDSVLFVACGHGNLDVVRLLLGQSPLLLISEEDGSSTSLHAAVSGGFTDIVREILSIRQDFAWKRDGQGLTPLHIAATKGHLEITREFLKIDADLCFVKDNDGRSPLHAAAIKGRVAILNEILSASLDSASLVTNQGETILHLCVKNNQYDALRYLVEMLDITLLINLPDNNGNTVLHLATAGKLSVIVRYLVSKTGVKVNALNDKGFTALDVVEIDASNSGALLMGATLVGAGGQRGMHLPPSSPLYIQITSPPRLPTNNPSRSNSSSRPILPSPPHSHCGRLEIHSEGLRNARNTITVVAVLIATVTFAAGISPPGGVQQESGKSVAGRTVPFKVFTVTNNVALFLSLGIVVVLVSVIPFRRKAMMSLLTITHKVLWVAVSFMAVAYIAVMWVIVPLGSESKWVSVVVLSIGAGTVGSLFVGPGMMLVRHWLRKSEWKKAKERRKKGSPNSSTRISHVDELRAIRKKGSRGSSNSNVESCGTSDSLILLLLLLFSAILKPFSLIRVFSASVNRDKRPLPQRRRSISTFRESKSREKPAEMEGKGSVGFSKRRAEGRNNKKHMNLQLKTRKLNPVNSICYVQILGTGIDTQDTSPSIDHLFLTRVCSETAGGLPGLLLTLAGIGNEGMTGKFDPAKAVALGLKAGPKYRELQLGNSVMSDRQKIMVSPCFLHS</sequence>
<dbReference type="EMBL" id="CM056810">
    <property type="protein sequence ID" value="KAJ8643217.1"/>
    <property type="molecule type" value="Genomic_DNA"/>
</dbReference>
<keyword evidence="2" id="KW-1185">Reference proteome</keyword>
<gene>
    <name evidence="1" type="ORF">MRB53_004965</name>
</gene>
<name>A0ACC2MDH9_PERAE</name>
<comment type="caution">
    <text evidence="1">The sequence shown here is derived from an EMBL/GenBank/DDBJ whole genome shotgun (WGS) entry which is preliminary data.</text>
</comment>
<proteinExistence type="predicted"/>
<reference evidence="1 2" key="1">
    <citation type="journal article" date="2022" name="Hortic Res">
        <title>A haplotype resolved chromosomal level avocado genome allows analysis of novel avocado genes.</title>
        <authorList>
            <person name="Nath O."/>
            <person name="Fletcher S.J."/>
            <person name="Hayward A."/>
            <person name="Shaw L.M."/>
            <person name="Masouleh A.K."/>
            <person name="Furtado A."/>
            <person name="Henry R.J."/>
            <person name="Mitter N."/>
        </authorList>
    </citation>
    <scope>NUCLEOTIDE SEQUENCE [LARGE SCALE GENOMIC DNA]</scope>
    <source>
        <strain evidence="2">cv. Hass</strain>
    </source>
</reference>
<dbReference type="Proteomes" id="UP001234297">
    <property type="component" value="Chromosome 2"/>
</dbReference>
<evidence type="ECO:0000313" key="2">
    <source>
        <dbReference type="Proteomes" id="UP001234297"/>
    </source>
</evidence>
<accession>A0ACC2MDH9</accession>